<organism evidence="3 4">
    <name type="scientific">Streptosporangium canum</name>
    <dbReference type="NCBI Taxonomy" id="324952"/>
    <lineage>
        <taxon>Bacteria</taxon>
        <taxon>Bacillati</taxon>
        <taxon>Actinomycetota</taxon>
        <taxon>Actinomycetes</taxon>
        <taxon>Streptosporangiales</taxon>
        <taxon>Streptosporangiaceae</taxon>
        <taxon>Streptosporangium</taxon>
    </lineage>
</organism>
<feature type="transmembrane region" description="Helical" evidence="2">
    <location>
        <begin position="34"/>
        <end position="53"/>
    </location>
</feature>
<keyword evidence="2" id="KW-0812">Transmembrane</keyword>
<keyword evidence="2" id="KW-0472">Membrane</keyword>
<dbReference type="AlphaFoldDB" id="A0A1I3TSW4"/>
<evidence type="ECO:0000256" key="2">
    <source>
        <dbReference type="SAM" id="Phobius"/>
    </source>
</evidence>
<keyword evidence="4" id="KW-1185">Reference proteome</keyword>
<feature type="transmembrane region" description="Helical" evidence="2">
    <location>
        <begin position="12"/>
        <end position="28"/>
    </location>
</feature>
<sequence length="154" mass="16473">MYGGLRREISPLVFVAPHVVCAIPVGLVSGDRRLVVLAVLPAGFIAGALAMAIRCCRPPDPEDSPHGDLRGSRAGRIIGFMAGVGAKGRRMAGSRWWRRAIPCLTGAGRYEWQEDLIEVAELVSVDRGKDDSCSNRKQVGQQGRRPGLLVAGDG</sequence>
<dbReference type="Proteomes" id="UP000199111">
    <property type="component" value="Unassembled WGS sequence"/>
</dbReference>
<dbReference type="EMBL" id="FOQY01000011">
    <property type="protein sequence ID" value="SFJ72736.1"/>
    <property type="molecule type" value="Genomic_DNA"/>
</dbReference>
<evidence type="ECO:0000313" key="4">
    <source>
        <dbReference type="Proteomes" id="UP000199111"/>
    </source>
</evidence>
<protein>
    <submittedName>
        <fullName evidence="3">Uncharacterized protein</fullName>
    </submittedName>
</protein>
<feature type="region of interest" description="Disordered" evidence="1">
    <location>
        <begin position="128"/>
        <end position="154"/>
    </location>
</feature>
<gene>
    <name evidence="3" type="ORF">SAMN05216275_111230</name>
</gene>
<evidence type="ECO:0000313" key="3">
    <source>
        <dbReference type="EMBL" id="SFJ72736.1"/>
    </source>
</evidence>
<accession>A0A1I3TSW4</accession>
<evidence type="ECO:0000256" key="1">
    <source>
        <dbReference type="SAM" id="MobiDB-lite"/>
    </source>
</evidence>
<proteinExistence type="predicted"/>
<reference evidence="4" key="1">
    <citation type="submission" date="2016-10" db="EMBL/GenBank/DDBJ databases">
        <authorList>
            <person name="Varghese N."/>
            <person name="Submissions S."/>
        </authorList>
    </citation>
    <scope>NUCLEOTIDE SEQUENCE [LARGE SCALE GENOMIC DNA]</scope>
    <source>
        <strain evidence="4">CGMCC 4.2126</strain>
    </source>
</reference>
<name>A0A1I3TSW4_9ACTN</name>
<keyword evidence="2" id="KW-1133">Transmembrane helix</keyword>